<dbReference type="InterPro" id="IPR013783">
    <property type="entry name" value="Ig-like_fold"/>
</dbReference>
<evidence type="ECO:0000313" key="2">
    <source>
        <dbReference type="Proteomes" id="UP000024635"/>
    </source>
</evidence>
<evidence type="ECO:0008006" key="3">
    <source>
        <dbReference type="Google" id="ProtNLM"/>
    </source>
</evidence>
<sequence>MDDGIICFQNPRLPLLVKSGVTRHWMSNLSDRKLNYKLTLENPNSCFSLDPGQVSGEIGERAHISLIITRKPGPGKEDKMTIEYNGALNGKTIVRMVPVD</sequence>
<dbReference type="EMBL" id="JARK01000134">
    <property type="protein sequence ID" value="EYC42371.1"/>
    <property type="molecule type" value="Genomic_DNA"/>
</dbReference>
<dbReference type="Proteomes" id="UP000024635">
    <property type="component" value="Unassembled WGS sequence"/>
</dbReference>
<proteinExistence type="predicted"/>
<organism evidence="1 2">
    <name type="scientific">Ancylostoma ceylanicum</name>
    <dbReference type="NCBI Taxonomy" id="53326"/>
    <lineage>
        <taxon>Eukaryota</taxon>
        <taxon>Metazoa</taxon>
        <taxon>Ecdysozoa</taxon>
        <taxon>Nematoda</taxon>
        <taxon>Chromadorea</taxon>
        <taxon>Rhabditida</taxon>
        <taxon>Rhabditina</taxon>
        <taxon>Rhabditomorpha</taxon>
        <taxon>Strongyloidea</taxon>
        <taxon>Ancylostomatidae</taxon>
        <taxon>Ancylostomatinae</taxon>
        <taxon>Ancylostoma</taxon>
    </lineage>
</organism>
<gene>
    <name evidence="1" type="primary">Acey_s0534.g3073</name>
    <name evidence="1" type="ORF">Y032_0534g3073</name>
</gene>
<dbReference type="AlphaFoldDB" id="A0A016WRY4"/>
<dbReference type="Gene3D" id="2.60.40.10">
    <property type="entry name" value="Immunoglobulins"/>
    <property type="match status" value="1"/>
</dbReference>
<keyword evidence="2" id="KW-1185">Reference proteome</keyword>
<protein>
    <recommendedName>
        <fullName evidence="3">MSP domain-containing protein</fullName>
    </recommendedName>
</protein>
<name>A0A016WRY4_9BILA</name>
<reference evidence="2" key="1">
    <citation type="journal article" date="2015" name="Nat. Genet.">
        <title>The genome and transcriptome of the zoonotic hookworm Ancylostoma ceylanicum identify infection-specific gene families.</title>
        <authorList>
            <person name="Schwarz E.M."/>
            <person name="Hu Y."/>
            <person name="Antoshechkin I."/>
            <person name="Miller M.M."/>
            <person name="Sternberg P.W."/>
            <person name="Aroian R.V."/>
        </authorList>
    </citation>
    <scope>NUCLEOTIDE SEQUENCE</scope>
    <source>
        <strain evidence="2">HY135</strain>
    </source>
</reference>
<dbReference type="SUPFAM" id="SSF49354">
    <property type="entry name" value="PapD-like"/>
    <property type="match status" value="1"/>
</dbReference>
<dbReference type="OrthoDB" id="5773292at2759"/>
<comment type="caution">
    <text evidence="1">The sequence shown here is derived from an EMBL/GenBank/DDBJ whole genome shotgun (WGS) entry which is preliminary data.</text>
</comment>
<accession>A0A016WRY4</accession>
<evidence type="ECO:0000313" key="1">
    <source>
        <dbReference type="EMBL" id="EYC42371.1"/>
    </source>
</evidence>
<dbReference type="InterPro" id="IPR008962">
    <property type="entry name" value="PapD-like_sf"/>
</dbReference>